<dbReference type="Proteomes" id="UP000027222">
    <property type="component" value="Unassembled WGS sequence"/>
</dbReference>
<protein>
    <submittedName>
        <fullName evidence="2">Uncharacterized protein</fullName>
    </submittedName>
</protein>
<evidence type="ECO:0000313" key="2">
    <source>
        <dbReference type="EMBL" id="KDR73876.1"/>
    </source>
</evidence>
<name>A0A067SSK9_GALM3</name>
<accession>A0A067SSK9</accession>
<proteinExistence type="predicted"/>
<keyword evidence="3" id="KW-1185">Reference proteome</keyword>
<reference evidence="3" key="1">
    <citation type="journal article" date="2014" name="Proc. Natl. Acad. Sci. U.S.A.">
        <title>Extensive sampling of basidiomycete genomes demonstrates inadequacy of the white-rot/brown-rot paradigm for wood decay fungi.</title>
        <authorList>
            <person name="Riley R."/>
            <person name="Salamov A.A."/>
            <person name="Brown D.W."/>
            <person name="Nagy L.G."/>
            <person name="Floudas D."/>
            <person name="Held B.W."/>
            <person name="Levasseur A."/>
            <person name="Lombard V."/>
            <person name="Morin E."/>
            <person name="Otillar R."/>
            <person name="Lindquist E.A."/>
            <person name="Sun H."/>
            <person name="LaButti K.M."/>
            <person name="Schmutz J."/>
            <person name="Jabbour D."/>
            <person name="Luo H."/>
            <person name="Baker S.E."/>
            <person name="Pisabarro A.G."/>
            <person name="Walton J.D."/>
            <person name="Blanchette R.A."/>
            <person name="Henrissat B."/>
            <person name="Martin F."/>
            <person name="Cullen D."/>
            <person name="Hibbett D.S."/>
            <person name="Grigoriev I.V."/>
        </authorList>
    </citation>
    <scope>NUCLEOTIDE SEQUENCE [LARGE SCALE GENOMIC DNA]</scope>
    <source>
        <strain evidence="3">CBS 339.88</strain>
    </source>
</reference>
<dbReference type="OrthoDB" id="3060861at2759"/>
<dbReference type="EMBL" id="KL142384">
    <property type="protein sequence ID" value="KDR73876.1"/>
    <property type="molecule type" value="Genomic_DNA"/>
</dbReference>
<dbReference type="HOGENOM" id="CLU_169365_0_0_1"/>
<gene>
    <name evidence="2" type="ORF">GALMADRAFT_71426</name>
</gene>
<organism evidence="2 3">
    <name type="scientific">Galerina marginata (strain CBS 339.88)</name>
    <dbReference type="NCBI Taxonomy" id="685588"/>
    <lineage>
        <taxon>Eukaryota</taxon>
        <taxon>Fungi</taxon>
        <taxon>Dikarya</taxon>
        <taxon>Basidiomycota</taxon>
        <taxon>Agaricomycotina</taxon>
        <taxon>Agaricomycetes</taxon>
        <taxon>Agaricomycetidae</taxon>
        <taxon>Agaricales</taxon>
        <taxon>Agaricineae</taxon>
        <taxon>Strophariaceae</taxon>
        <taxon>Galerina</taxon>
    </lineage>
</organism>
<evidence type="ECO:0000256" key="1">
    <source>
        <dbReference type="SAM" id="Coils"/>
    </source>
</evidence>
<feature type="non-terminal residue" evidence="2">
    <location>
        <position position="1"/>
    </location>
</feature>
<feature type="coiled-coil region" evidence="1">
    <location>
        <begin position="62"/>
        <end position="110"/>
    </location>
</feature>
<sequence length="120" mass="13543">EDLAASTGCWLFVGAQHCSGVGATVHYTSPRLLRDAREPMNEIANDFHELMTTLLQSRRTDALTLSRKLKKAEEDKEVMDKKVEHMSDKLATQEDKLANQERLLQLYASRLGIDPDTLSQ</sequence>
<evidence type="ECO:0000313" key="3">
    <source>
        <dbReference type="Proteomes" id="UP000027222"/>
    </source>
</evidence>
<keyword evidence="1" id="KW-0175">Coiled coil</keyword>
<dbReference type="AlphaFoldDB" id="A0A067SSK9"/>